<dbReference type="AlphaFoldDB" id="A0A6A6WC95"/>
<keyword evidence="3" id="KW-1185">Reference proteome</keyword>
<name>A0A6A6WC95_9PEZI</name>
<evidence type="ECO:0000313" key="3">
    <source>
        <dbReference type="Proteomes" id="UP000799437"/>
    </source>
</evidence>
<gene>
    <name evidence="2" type="ORF">EJ05DRAFT_526493</name>
</gene>
<dbReference type="EMBL" id="ML996569">
    <property type="protein sequence ID" value="KAF2759799.1"/>
    <property type="molecule type" value="Genomic_DNA"/>
</dbReference>
<dbReference type="Proteomes" id="UP000799437">
    <property type="component" value="Unassembled WGS sequence"/>
</dbReference>
<accession>A0A6A6WC95</accession>
<proteinExistence type="predicted"/>
<dbReference type="RefSeq" id="XP_033602250.1">
    <property type="nucleotide sequence ID" value="XM_033748871.1"/>
</dbReference>
<reference evidence="2" key="1">
    <citation type="journal article" date="2020" name="Stud. Mycol.">
        <title>101 Dothideomycetes genomes: a test case for predicting lifestyles and emergence of pathogens.</title>
        <authorList>
            <person name="Haridas S."/>
            <person name="Albert R."/>
            <person name="Binder M."/>
            <person name="Bloem J."/>
            <person name="Labutti K."/>
            <person name="Salamov A."/>
            <person name="Andreopoulos B."/>
            <person name="Baker S."/>
            <person name="Barry K."/>
            <person name="Bills G."/>
            <person name="Bluhm B."/>
            <person name="Cannon C."/>
            <person name="Castanera R."/>
            <person name="Culley D."/>
            <person name="Daum C."/>
            <person name="Ezra D."/>
            <person name="Gonzalez J."/>
            <person name="Henrissat B."/>
            <person name="Kuo A."/>
            <person name="Liang C."/>
            <person name="Lipzen A."/>
            <person name="Lutzoni F."/>
            <person name="Magnuson J."/>
            <person name="Mondo S."/>
            <person name="Nolan M."/>
            <person name="Ohm R."/>
            <person name="Pangilinan J."/>
            <person name="Park H.-J."/>
            <person name="Ramirez L."/>
            <person name="Alfaro M."/>
            <person name="Sun H."/>
            <person name="Tritt A."/>
            <person name="Yoshinaga Y."/>
            <person name="Zwiers L.-H."/>
            <person name="Turgeon B."/>
            <person name="Goodwin S."/>
            <person name="Spatafora J."/>
            <person name="Crous P."/>
            <person name="Grigoriev I."/>
        </authorList>
    </citation>
    <scope>NUCLEOTIDE SEQUENCE</scope>
    <source>
        <strain evidence="2">CBS 121739</strain>
    </source>
</reference>
<evidence type="ECO:0000313" key="2">
    <source>
        <dbReference type="EMBL" id="KAF2759799.1"/>
    </source>
</evidence>
<feature type="region of interest" description="Disordered" evidence="1">
    <location>
        <begin position="118"/>
        <end position="138"/>
    </location>
</feature>
<organism evidence="2 3">
    <name type="scientific">Pseudovirgaria hyperparasitica</name>
    <dbReference type="NCBI Taxonomy" id="470096"/>
    <lineage>
        <taxon>Eukaryota</taxon>
        <taxon>Fungi</taxon>
        <taxon>Dikarya</taxon>
        <taxon>Ascomycota</taxon>
        <taxon>Pezizomycotina</taxon>
        <taxon>Dothideomycetes</taxon>
        <taxon>Dothideomycetes incertae sedis</taxon>
        <taxon>Acrospermales</taxon>
        <taxon>Acrospermaceae</taxon>
        <taxon>Pseudovirgaria</taxon>
    </lineage>
</organism>
<evidence type="ECO:0000256" key="1">
    <source>
        <dbReference type="SAM" id="MobiDB-lite"/>
    </source>
</evidence>
<sequence length="232" mass="25932">MCRSMSRDAQRAESRIYLRVLKRYMPIRNPILSQFNLLDVLVVTPQIINSTAEQPEIASLRKEKGLRLHCLSARVVPRLAVWRVRPPSPRTYPRVPLGGGPLVLAGTKQTASRYGRTEAQSYQSYGSSGGGSAQRKPGRFERSLRRVCSLRCNHSKNLVWNMMSDDDGREQVSQRAEKPVAIAGPTRCTQTYANDRYFASYASYDNALAEVTCMQCIHGGSWGKRGGVRLGP</sequence>
<protein>
    <submittedName>
        <fullName evidence="2">Uncharacterized protein</fullName>
    </submittedName>
</protein>
<dbReference type="GeneID" id="54489925"/>